<dbReference type="Proteomes" id="UP000235347">
    <property type="component" value="Unassembled WGS sequence"/>
</dbReference>
<name>A0A2N7VQ11_9BURK</name>
<evidence type="ECO:0000313" key="1">
    <source>
        <dbReference type="EMBL" id="PMS19217.1"/>
    </source>
</evidence>
<evidence type="ECO:0000313" key="2">
    <source>
        <dbReference type="Proteomes" id="UP000235347"/>
    </source>
</evidence>
<reference evidence="1 2" key="1">
    <citation type="submission" date="2018-01" db="EMBL/GenBank/DDBJ databases">
        <title>Whole genome analyses suggest that Burkholderia sensu lato contains two further novel genera in the rhizoxinica-symbiotica group Mycetohabitans gen. nov., and Trinickia gen. nov.: implications for the evolution of diazotrophy and nodulation in the Burkholderiaceae.</title>
        <authorList>
            <person name="Estrada-de los Santos P."/>
            <person name="Palmer M."/>
            <person name="Chavez-Ramirez B."/>
            <person name="Beukes C."/>
            <person name="Steenkamp E.T."/>
            <person name="Hirsch A.M."/>
            <person name="Manyaka P."/>
            <person name="Maluk M."/>
            <person name="Lafos M."/>
            <person name="Crook M."/>
            <person name="Gross E."/>
            <person name="Simon M.F."/>
            <person name="Bueno dos Reis Junior F."/>
            <person name="Poole P.S."/>
            <person name="Venter S.N."/>
            <person name="James E.K."/>
        </authorList>
    </citation>
    <scope>NUCLEOTIDE SEQUENCE [LARGE SCALE GENOMIC DNA]</scope>
    <source>
        <strain evidence="1 2">GP25-8</strain>
    </source>
</reference>
<proteinExistence type="predicted"/>
<organism evidence="1 2">
    <name type="scientific">Trinickia soli</name>
    <dbReference type="NCBI Taxonomy" id="380675"/>
    <lineage>
        <taxon>Bacteria</taxon>
        <taxon>Pseudomonadati</taxon>
        <taxon>Pseudomonadota</taxon>
        <taxon>Betaproteobacteria</taxon>
        <taxon>Burkholderiales</taxon>
        <taxon>Burkholderiaceae</taxon>
        <taxon>Trinickia</taxon>
    </lineage>
</organism>
<gene>
    <name evidence="1" type="ORF">C0Z19_21515</name>
</gene>
<protein>
    <submittedName>
        <fullName evidence="1">Uncharacterized protein</fullName>
    </submittedName>
</protein>
<keyword evidence="2" id="KW-1185">Reference proteome</keyword>
<dbReference type="RefSeq" id="WP_102611865.1">
    <property type="nucleotide sequence ID" value="NZ_CADIKD010000002.1"/>
</dbReference>
<sequence length="84" mass="9156">MQAQAGADEVAARPGAALFSSLAPGRKIARRVVSPDQRALSFRAAVVVVDIFRQREQIAELLEAEGFSGEEPFLGQMPDKLIRF</sequence>
<accession>A0A2N7VQ11</accession>
<dbReference type="AlphaFoldDB" id="A0A2N7VQ11"/>
<dbReference type="EMBL" id="PNYB01000022">
    <property type="protein sequence ID" value="PMS19217.1"/>
    <property type="molecule type" value="Genomic_DNA"/>
</dbReference>
<comment type="caution">
    <text evidence="1">The sequence shown here is derived from an EMBL/GenBank/DDBJ whole genome shotgun (WGS) entry which is preliminary data.</text>
</comment>